<reference evidence="1 2" key="1">
    <citation type="submission" date="2018-11" db="EMBL/GenBank/DDBJ databases">
        <title>Proposal to divide the Flavobacteriaceae and reorganize its genera based on Amino Acid Identity values calculated from whole genome sequences.</title>
        <authorList>
            <person name="Nicholson A.C."/>
            <person name="Gulvik C.A."/>
            <person name="Whitney A.M."/>
            <person name="Humrighouse B.W."/>
            <person name="Bell M."/>
            <person name="Holmes B."/>
            <person name="Steigerwalt A.G."/>
            <person name="Villarma A."/>
            <person name="Sheth M."/>
            <person name="Batra D."/>
            <person name="Pryor J."/>
            <person name="Bernardet J.-F."/>
            <person name="Hugo C."/>
            <person name="Kampfer P."/>
            <person name="Newman J."/>
            <person name="McQuiston J.R."/>
        </authorList>
    </citation>
    <scope>NUCLEOTIDE SEQUENCE [LARGE SCALE GENOMIC DNA]</scope>
    <source>
        <strain evidence="1 2">G0041</strain>
    </source>
</reference>
<dbReference type="EMBL" id="CP033923">
    <property type="protein sequence ID" value="AZA93097.1"/>
    <property type="molecule type" value="Genomic_DNA"/>
</dbReference>
<evidence type="ECO:0000313" key="1">
    <source>
        <dbReference type="EMBL" id="AZA93097.1"/>
    </source>
</evidence>
<dbReference type="Proteomes" id="UP000278288">
    <property type="component" value="Chromosome"/>
</dbReference>
<protein>
    <submittedName>
        <fullName evidence="1">Uncharacterized protein</fullName>
    </submittedName>
</protein>
<gene>
    <name evidence="1" type="ORF">EG343_22075</name>
</gene>
<keyword evidence="2" id="KW-1185">Reference proteome</keyword>
<accession>A0AAD0YNF5</accession>
<proteinExistence type="predicted"/>
<name>A0AAD0YNF5_CHRNA</name>
<dbReference type="AlphaFoldDB" id="A0AAD0YNF5"/>
<sequence>MPNTIIGDVTINNNPQKILRLFSKDFFILNNGVDIQFYSYCHSDEGGISFHLDSSFHFVTFRMTEQNWLIIGYITL</sequence>
<evidence type="ECO:0000313" key="2">
    <source>
        <dbReference type="Proteomes" id="UP000278288"/>
    </source>
</evidence>
<dbReference type="KEGG" id="cnk:EG343_22075"/>
<organism evidence="1 2">
    <name type="scientific">Chryseobacterium nakagawai</name>
    <dbReference type="NCBI Taxonomy" id="1241982"/>
    <lineage>
        <taxon>Bacteria</taxon>
        <taxon>Pseudomonadati</taxon>
        <taxon>Bacteroidota</taxon>
        <taxon>Flavobacteriia</taxon>
        <taxon>Flavobacteriales</taxon>
        <taxon>Weeksellaceae</taxon>
        <taxon>Chryseobacterium group</taxon>
        <taxon>Chryseobacterium</taxon>
    </lineage>
</organism>